<keyword evidence="3" id="KW-0238">DNA-binding</keyword>
<dbReference type="AlphaFoldDB" id="A0A1M5FCZ9"/>
<dbReference type="GO" id="GO:0016787">
    <property type="term" value="F:hydrolase activity"/>
    <property type="evidence" value="ECO:0007669"/>
    <property type="project" value="InterPro"/>
</dbReference>
<dbReference type="EMBL" id="FQVW01000008">
    <property type="protein sequence ID" value="SHF89359.1"/>
    <property type="molecule type" value="Genomic_DNA"/>
</dbReference>
<proteinExistence type="predicted"/>
<dbReference type="SUPFAM" id="SSF52540">
    <property type="entry name" value="P-loop containing nucleoside triphosphate hydrolases"/>
    <property type="match status" value="1"/>
</dbReference>
<evidence type="ECO:0000256" key="2">
    <source>
        <dbReference type="ARBA" id="ARBA00022840"/>
    </source>
</evidence>
<gene>
    <name evidence="6" type="ORF">SAMN05216225_100831</name>
</gene>
<dbReference type="GO" id="GO:0003677">
    <property type="term" value="F:DNA binding"/>
    <property type="evidence" value="ECO:0007669"/>
    <property type="project" value="UniProtKB-KW"/>
</dbReference>
<evidence type="ECO:0000256" key="3">
    <source>
        <dbReference type="ARBA" id="ARBA00023125"/>
    </source>
</evidence>
<dbReference type="Gene3D" id="3.40.50.300">
    <property type="entry name" value="P-loop containing nucleotide triphosphate hydrolases"/>
    <property type="match status" value="2"/>
</dbReference>
<dbReference type="InterPro" id="IPR014001">
    <property type="entry name" value="Helicase_ATP-bd"/>
</dbReference>
<dbReference type="InterPro" id="IPR006935">
    <property type="entry name" value="Helicase/UvrB_N"/>
</dbReference>
<accession>A0A1M5FCZ9</accession>
<reference evidence="6 7" key="1">
    <citation type="submission" date="2016-11" db="EMBL/GenBank/DDBJ databases">
        <authorList>
            <person name="Jaros S."/>
            <person name="Januszkiewicz K."/>
            <person name="Wedrychowicz H."/>
        </authorList>
    </citation>
    <scope>NUCLEOTIDE SEQUENCE [LARGE SCALE GENOMIC DNA]</scope>
    <source>
        <strain evidence="6 7">IBRC-M 10683</strain>
    </source>
</reference>
<dbReference type="SMART" id="SM00487">
    <property type="entry name" value="DEXDc"/>
    <property type="match status" value="1"/>
</dbReference>
<keyword evidence="7" id="KW-1185">Reference proteome</keyword>
<keyword evidence="2" id="KW-0067">ATP-binding</keyword>
<dbReference type="InterPro" id="IPR027417">
    <property type="entry name" value="P-loop_NTPase"/>
</dbReference>
<dbReference type="PANTHER" id="PTHR30580:SF1">
    <property type="entry name" value="COMF OPERON PROTEIN 1"/>
    <property type="match status" value="1"/>
</dbReference>
<dbReference type="SMART" id="SM00490">
    <property type="entry name" value="HELICc"/>
    <property type="match status" value="1"/>
</dbReference>
<organism evidence="6 7">
    <name type="scientific">Ornithinibacillus halophilus</name>
    <dbReference type="NCBI Taxonomy" id="930117"/>
    <lineage>
        <taxon>Bacteria</taxon>
        <taxon>Bacillati</taxon>
        <taxon>Bacillota</taxon>
        <taxon>Bacilli</taxon>
        <taxon>Bacillales</taxon>
        <taxon>Bacillaceae</taxon>
        <taxon>Ornithinibacillus</taxon>
    </lineage>
</organism>
<feature type="domain" description="Helicase C-terminal" evidence="5">
    <location>
        <begin position="320"/>
        <end position="465"/>
    </location>
</feature>
<evidence type="ECO:0000313" key="7">
    <source>
        <dbReference type="Proteomes" id="UP000183988"/>
    </source>
</evidence>
<dbReference type="GO" id="GO:0043138">
    <property type="term" value="F:3'-5' DNA helicase activity"/>
    <property type="evidence" value="ECO:0007669"/>
    <property type="project" value="TreeGrafter"/>
</dbReference>
<evidence type="ECO:0000256" key="1">
    <source>
        <dbReference type="ARBA" id="ARBA00022741"/>
    </source>
</evidence>
<keyword evidence="1" id="KW-0547">Nucleotide-binding</keyword>
<evidence type="ECO:0000313" key="6">
    <source>
        <dbReference type="EMBL" id="SHF89359.1"/>
    </source>
</evidence>
<dbReference type="PANTHER" id="PTHR30580">
    <property type="entry name" value="PRIMOSOMAL PROTEIN N"/>
    <property type="match status" value="1"/>
</dbReference>
<dbReference type="Pfam" id="PF00271">
    <property type="entry name" value="Helicase_C"/>
    <property type="match status" value="1"/>
</dbReference>
<evidence type="ECO:0000259" key="4">
    <source>
        <dbReference type="PROSITE" id="PS51192"/>
    </source>
</evidence>
<dbReference type="RefSeq" id="WP_072888909.1">
    <property type="nucleotide sequence ID" value="NZ_FQVW01000008.1"/>
</dbReference>
<dbReference type="Proteomes" id="UP000183988">
    <property type="component" value="Unassembled WGS sequence"/>
</dbReference>
<dbReference type="InterPro" id="IPR001650">
    <property type="entry name" value="Helicase_C-like"/>
</dbReference>
<dbReference type="CDD" id="cd17925">
    <property type="entry name" value="DEXDc_ComFA"/>
    <property type="match status" value="1"/>
</dbReference>
<sequence length="465" mass="53217">MLNTKNPLYSTTDLQELTKRYSGKLLLRQEIDMTQDEFSSAIKHQLFSETPPFKSKSFFYQCQRCGNNKKYYLGTIPCAVCQKNHYYCRKCVEMGRVMTCTPLYIWNGPEANWEMHENPCTWSGELTSVQEKASKRMVEAIQNREKVLLIWAVCGAGKTEMLFPGITEALKMGKRICLATPRADVVRELFPRFKEAFQDVSIQALYGGSPDKAGNAQLILATTHQLIRYQEAFDLMIIDEVDAFPFHMDPSLPFAANRAKKTTSTTIYLTATPRKIHRKLVEQKKIPHVFVPIRYHGFPLPVPTLTLCFSLKKQLKLNQYPTPFLKWYQKRKNPSRQLLIFVSTIDLAQNLKKSHDFQLKVESVHAEDPEREEKVQLFRKKKIDILLTTTILERGVTFPSVDVAVIDASHDVFDEAALVQIAGRAGRNSNDPTGEVVFFHDGKTNAMVQAIRSIQKMNKRGEALK</sequence>
<dbReference type="STRING" id="930117.SAMN05216225_100831"/>
<name>A0A1M5FCZ9_9BACI</name>
<evidence type="ECO:0000259" key="5">
    <source>
        <dbReference type="PROSITE" id="PS51194"/>
    </source>
</evidence>
<dbReference type="Pfam" id="PF04851">
    <property type="entry name" value="ResIII"/>
    <property type="match status" value="1"/>
</dbReference>
<dbReference type="PROSITE" id="PS51192">
    <property type="entry name" value="HELICASE_ATP_BIND_1"/>
    <property type="match status" value="1"/>
</dbReference>
<dbReference type="GO" id="GO:0006310">
    <property type="term" value="P:DNA recombination"/>
    <property type="evidence" value="ECO:0007669"/>
    <property type="project" value="TreeGrafter"/>
</dbReference>
<dbReference type="GO" id="GO:0006302">
    <property type="term" value="P:double-strand break repair"/>
    <property type="evidence" value="ECO:0007669"/>
    <property type="project" value="TreeGrafter"/>
</dbReference>
<dbReference type="GO" id="GO:0006270">
    <property type="term" value="P:DNA replication initiation"/>
    <property type="evidence" value="ECO:0007669"/>
    <property type="project" value="TreeGrafter"/>
</dbReference>
<dbReference type="GO" id="GO:0005524">
    <property type="term" value="F:ATP binding"/>
    <property type="evidence" value="ECO:0007669"/>
    <property type="project" value="UniProtKB-KW"/>
</dbReference>
<dbReference type="PROSITE" id="PS51194">
    <property type="entry name" value="HELICASE_CTER"/>
    <property type="match status" value="1"/>
</dbReference>
<feature type="domain" description="Helicase ATP-binding" evidence="4">
    <location>
        <begin position="139"/>
        <end position="291"/>
    </location>
</feature>
<dbReference type="OrthoDB" id="2077914at2"/>
<protein>
    <submittedName>
        <fullName evidence="6">Competence protein ComFA</fullName>
    </submittedName>
</protein>